<evidence type="ECO:0000313" key="3">
    <source>
        <dbReference type="EMBL" id="PZX27995.1"/>
    </source>
</evidence>
<dbReference type="Gene3D" id="3.30.70.1230">
    <property type="entry name" value="Nucleotide cyclase"/>
    <property type="match status" value="1"/>
</dbReference>
<keyword evidence="4" id="KW-1185">Reference proteome</keyword>
<proteinExistence type="predicted"/>
<sequence length="315" mass="33821">MAGRIGMHMDRELLHQASEGSVLFADVSGSTRLYERAGNAAALAAVGRCIGAMKSCSEASQGRLIKTIGDEVMVLFPCAEQALQAALDIQRAVAELPPVAGFTMSSHIGFHHGPVLSDASGDVFGDAVNLAARLSGLAARGQIITSKDAVADLPAPLRQMTRYLYPIHVRGRAQPVELYEAIWQQATDLTLIAGFKEPLSHAAFLTLRYRDTVVEMNAVSAPVTIGRDTGMTIVVSDRLASRFQAMAEPRAGRYVLIDRSSNGTHVSMDGAEPFILRRDEVTLRGHGWIGFGQWTGPSAECIEFALQVDKTSTGL</sequence>
<dbReference type="InterPro" id="IPR001054">
    <property type="entry name" value="A/G_cyclase"/>
</dbReference>
<organism evidence="3 4">
    <name type="scientific">Cupriavidus phytorum</name>
    <dbReference type="NCBI Taxonomy" id="3024399"/>
    <lineage>
        <taxon>Bacteria</taxon>
        <taxon>Pseudomonadati</taxon>
        <taxon>Pseudomonadota</taxon>
        <taxon>Betaproteobacteria</taxon>
        <taxon>Burkholderiales</taxon>
        <taxon>Burkholderiaceae</taxon>
        <taxon>Cupriavidus</taxon>
    </lineage>
</organism>
<dbReference type="Pfam" id="PF00498">
    <property type="entry name" value="FHA"/>
    <property type="match status" value="1"/>
</dbReference>
<dbReference type="Gene3D" id="2.60.200.20">
    <property type="match status" value="1"/>
</dbReference>
<dbReference type="CDD" id="cd00060">
    <property type="entry name" value="FHA"/>
    <property type="match status" value="1"/>
</dbReference>
<reference evidence="3" key="1">
    <citation type="submission" date="2018-06" db="EMBL/GenBank/DDBJ databases">
        <title>Genomic Encyclopedia of Type Strains, Phase IV (KMG-V): Genome sequencing to study the core and pangenomes of soil and plant-associated prokaryotes.</title>
        <authorList>
            <person name="Whitman W."/>
        </authorList>
    </citation>
    <scope>NUCLEOTIDE SEQUENCE [LARGE SCALE GENOMIC DNA]</scope>
    <source>
        <strain evidence="3">MLR2-44</strain>
    </source>
</reference>
<dbReference type="Pfam" id="PF00211">
    <property type="entry name" value="Guanylate_cyc"/>
    <property type="match status" value="1"/>
</dbReference>
<evidence type="ECO:0000259" key="1">
    <source>
        <dbReference type="PROSITE" id="PS50006"/>
    </source>
</evidence>
<dbReference type="PANTHER" id="PTHR43081:SF19">
    <property type="entry name" value="PH-SENSITIVE ADENYLATE CYCLASE RV1264"/>
    <property type="match status" value="1"/>
</dbReference>
<feature type="domain" description="Guanylate cyclase" evidence="2">
    <location>
        <begin position="21"/>
        <end position="135"/>
    </location>
</feature>
<evidence type="ECO:0000259" key="2">
    <source>
        <dbReference type="PROSITE" id="PS50125"/>
    </source>
</evidence>
<dbReference type="EMBL" id="QKZN01000005">
    <property type="protein sequence ID" value="PZX27995.1"/>
    <property type="molecule type" value="Genomic_DNA"/>
</dbReference>
<dbReference type="SUPFAM" id="SSF55073">
    <property type="entry name" value="Nucleotide cyclase"/>
    <property type="match status" value="1"/>
</dbReference>
<dbReference type="GO" id="GO:0035556">
    <property type="term" value="P:intracellular signal transduction"/>
    <property type="evidence" value="ECO:0007669"/>
    <property type="project" value="InterPro"/>
</dbReference>
<protein>
    <submittedName>
        <fullName evidence="3">Adenylate cyclase</fullName>
    </submittedName>
</protein>
<dbReference type="InterPro" id="IPR050697">
    <property type="entry name" value="Adenylyl/Guanylyl_Cyclase_3/4"/>
</dbReference>
<dbReference type="GO" id="GO:0006171">
    <property type="term" value="P:cAMP biosynthetic process"/>
    <property type="evidence" value="ECO:0007669"/>
    <property type="project" value="TreeGrafter"/>
</dbReference>
<dbReference type="InterPro" id="IPR029787">
    <property type="entry name" value="Nucleotide_cyclase"/>
</dbReference>
<dbReference type="SUPFAM" id="SSF49879">
    <property type="entry name" value="SMAD/FHA domain"/>
    <property type="match status" value="1"/>
</dbReference>
<dbReference type="PANTHER" id="PTHR43081">
    <property type="entry name" value="ADENYLATE CYCLASE, TERMINAL-DIFFERENTIATION SPECIFIC-RELATED"/>
    <property type="match status" value="1"/>
</dbReference>
<dbReference type="InterPro" id="IPR008984">
    <property type="entry name" value="SMAD_FHA_dom_sf"/>
</dbReference>
<dbReference type="InterPro" id="IPR000253">
    <property type="entry name" value="FHA_dom"/>
</dbReference>
<dbReference type="CDD" id="cd07302">
    <property type="entry name" value="CHD"/>
    <property type="match status" value="1"/>
</dbReference>
<dbReference type="PROSITE" id="PS50125">
    <property type="entry name" value="GUANYLATE_CYCLASE_2"/>
    <property type="match status" value="1"/>
</dbReference>
<evidence type="ECO:0000313" key="4">
    <source>
        <dbReference type="Proteomes" id="UP000249638"/>
    </source>
</evidence>
<comment type="caution">
    <text evidence="3">The sequence shown here is derived from an EMBL/GenBank/DDBJ whole genome shotgun (WGS) entry which is preliminary data.</text>
</comment>
<gene>
    <name evidence="3" type="ORF">C7416_105224</name>
</gene>
<dbReference type="GO" id="GO:0004016">
    <property type="term" value="F:adenylate cyclase activity"/>
    <property type="evidence" value="ECO:0007669"/>
    <property type="project" value="UniProtKB-ARBA"/>
</dbReference>
<feature type="domain" description="FHA" evidence="1">
    <location>
        <begin position="223"/>
        <end position="267"/>
    </location>
</feature>
<dbReference type="Proteomes" id="UP000249638">
    <property type="component" value="Unassembled WGS sequence"/>
</dbReference>
<dbReference type="PROSITE" id="PS50006">
    <property type="entry name" value="FHA_DOMAIN"/>
    <property type="match status" value="1"/>
</dbReference>
<dbReference type="SMART" id="SM00044">
    <property type="entry name" value="CYCc"/>
    <property type="match status" value="1"/>
</dbReference>
<dbReference type="AlphaFoldDB" id="A0A2W7NXB1"/>
<accession>A0A2W7NXB1</accession>
<name>A0A2W7NXB1_9BURK</name>